<feature type="domain" description="Reverse transcriptase Ty1/copia-type" evidence="2">
    <location>
        <begin position="362"/>
        <end position="492"/>
    </location>
</feature>
<dbReference type="InterPro" id="IPR013103">
    <property type="entry name" value="RVT_2"/>
</dbReference>
<feature type="region of interest" description="Disordered" evidence="1">
    <location>
        <begin position="175"/>
        <end position="245"/>
    </location>
</feature>
<dbReference type="EMBL" id="BKCJ010315239">
    <property type="protein sequence ID" value="GEZ72556.1"/>
    <property type="molecule type" value="Genomic_DNA"/>
</dbReference>
<dbReference type="PANTHER" id="PTHR11439">
    <property type="entry name" value="GAG-POL-RELATED RETROTRANSPOSON"/>
    <property type="match status" value="1"/>
</dbReference>
<accession>A0A699IRA9</accession>
<dbReference type="CDD" id="cd09272">
    <property type="entry name" value="RNase_HI_RT_Ty1"/>
    <property type="match status" value="1"/>
</dbReference>
<sequence length="552" mass="62620">MSQDIVSTVMNCMSLNVDCMNVGIQRSESCKKCLNLDAEFSKSKQEYNDLLKKYSQLEKHCIFLEVSMRLKQEVFQNDESCVYQNAPEIPEYFKKNALKAQLKDKDMTIFEQDKAQQPLDNVLDFACKHAKRIHELLVYVRDTCPSTVKLSETKVAKTPMNKTKKVTFVEPIASSSTIQETHDSNKPMLHSTGVKCSTSASGSKPSGNTKNNRISQPSSSNKINKVEDQPRSVKTRKNNKNRVTQVKCDDHVMQSMTNANSVFVSINTALVKNYVNDVKSYCLCVIFGFEESPKTPTFHDDPLNEYPQDSTSQGSSSNVIRIYTPFEHLGRWTKDHPIANVIDDPSRSVSTRKQLETDAILEVWELVPCPDNVFLIKLKWIYKVKTDESGGVLKNKARLVAQGFRQEEGIDFEESFALVARIEAIHIFIDNAAHKNLTIYQMDVKKEVYVSQPEGFVDQDNPSHVYKLKKALYDLKQAPRAWIPICHFQLMQMPITRGVSTRRSTSGSAQFLGDKRVSWSSKKQKSTAISSTEAEYIALSGCCSHILWMRSQ</sequence>
<evidence type="ECO:0000313" key="3">
    <source>
        <dbReference type="EMBL" id="GEZ72556.1"/>
    </source>
</evidence>
<name>A0A699IRA9_TANCI</name>
<protein>
    <submittedName>
        <fullName evidence="3">Retrovirus-related Pol polyprotein from transposon TNT 1-94</fullName>
    </submittedName>
</protein>
<feature type="compositionally biased region" description="Polar residues" evidence="1">
    <location>
        <begin position="194"/>
        <end position="223"/>
    </location>
</feature>
<dbReference type="Pfam" id="PF07727">
    <property type="entry name" value="RVT_2"/>
    <property type="match status" value="1"/>
</dbReference>
<evidence type="ECO:0000259" key="2">
    <source>
        <dbReference type="Pfam" id="PF07727"/>
    </source>
</evidence>
<dbReference type="PANTHER" id="PTHR11439:SF442">
    <property type="entry name" value="CYSTEINE-RICH RLK (RECEPTOR-LIKE PROTEIN KINASE) 8"/>
    <property type="match status" value="1"/>
</dbReference>
<evidence type="ECO:0000256" key="1">
    <source>
        <dbReference type="SAM" id="MobiDB-lite"/>
    </source>
</evidence>
<organism evidence="3">
    <name type="scientific">Tanacetum cinerariifolium</name>
    <name type="common">Dalmatian daisy</name>
    <name type="synonym">Chrysanthemum cinerariifolium</name>
    <dbReference type="NCBI Taxonomy" id="118510"/>
    <lineage>
        <taxon>Eukaryota</taxon>
        <taxon>Viridiplantae</taxon>
        <taxon>Streptophyta</taxon>
        <taxon>Embryophyta</taxon>
        <taxon>Tracheophyta</taxon>
        <taxon>Spermatophyta</taxon>
        <taxon>Magnoliopsida</taxon>
        <taxon>eudicotyledons</taxon>
        <taxon>Gunneridae</taxon>
        <taxon>Pentapetalae</taxon>
        <taxon>asterids</taxon>
        <taxon>campanulids</taxon>
        <taxon>Asterales</taxon>
        <taxon>Asteraceae</taxon>
        <taxon>Asteroideae</taxon>
        <taxon>Anthemideae</taxon>
        <taxon>Anthemidinae</taxon>
        <taxon>Tanacetum</taxon>
    </lineage>
</organism>
<comment type="caution">
    <text evidence="3">The sequence shown here is derived from an EMBL/GenBank/DDBJ whole genome shotgun (WGS) entry which is preliminary data.</text>
</comment>
<gene>
    <name evidence="3" type="ORF">Tci_544529</name>
</gene>
<proteinExistence type="predicted"/>
<dbReference type="AlphaFoldDB" id="A0A699IRA9"/>
<reference evidence="3" key="1">
    <citation type="journal article" date="2019" name="Sci. Rep.">
        <title>Draft genome of Tanacetum cinerariifolium, the natural source of mosquito coil.</title>
        <authorList>
            <person name="Yamashiro T."/>
            <person name="Shiraishi A."/>
            <person name="Satake H."/>
            <person name="Nakayama K."/>
        </authorList>
    </citation>
    <scope>NUCLEOTIDE SEQUENCE</scope>
</reference>
<feature type="non-terminal residue" evidence="3">
    <location>
        <position position="552"/>
    </location>
</feature>